<comment type="caution">
    <text evidence="4">The sequence shown here is derived from an EMBL/GenBank/DDBJ whole genome shotgun (WGS) entry which is preliminary data.</text>
</comment>
<feature type="transmembrane region" description="Helical" evidence="2">
    <location>
        <begin position="48"/>
        <end position="69"/>
    </location>
</feature>
<dbReference type="InterPro" id="IPR018704">
    <property type="entry name" value="SecYEG/CpoB_TPR"/>
</dbReference>
<evidence type="ECO:0000256" key="1">
    <source>
        <dbReference type="SAM" id="MobiDB-lite"/>
    </source>
</evidence>
<evidence type="ECO:0000256" key="2">
    <source>
        <dbReference type="SAM" id="Phobius"/>
    </source>
</evidence>
<sequence length="248" mass="25925">MAKTPRRAREDDQAPSAPDDLDPAQAALFREVEEDLRAEQMQKLWKRYGGYVIAAAVLVVGIVAGMQGWTAWQASVRADEAERYYAAVRGQGVDRPALDVLAQEGRTGYADLAALQAANALVEAGDEAGAVAAYDALSADGGAPQPMRDLATVLAALHAMDTESAGAVRGRLAPLDTEAGPWRFMARELLAVLALREGDTAAARTAFADLKEAREAPPGVRSRAAEMLSMLGGPAPGEGDGAAPEAEG</sequence>
<keyword evidence="2" id="KW-1133">Transmembrane helix</keyword>
<dbReference type="Pfam" id="PF09976">
    <property type="entry name" value="TPR_21"/>
    <property type="match status" value="1"/>
</dbReference>
<protein>
    <recommendedName>
        <fullName evidence="3">Ancillary SecYEG translocon subunit/Cell division coordinator CpoB TPR domain-containing protein</fullName>
    </recommendedName>
</protein>
<keyword evidence="2" id="KW-0472">Membrane</keyword>
<gene>
    <name evidence="4" type="ORF">GGD88_000413</name>
</gene>
<dbReference type="Proteomes" id="UP000555728">
    <property type="component" value="Unassembled WGS sequence"/>
</dbReference>
<keyword evidence="2" id="KW-0812">Transmembrane</keyword>
<evidence type="ECO:0000313" key="4">
    <source>
        <dbReference type="EMBL" id="MBB4284702.1"/>
    </source>
</evidence>
<dbReference type="RefSeq" id="WP_184431227.1">
    <property type="nucleotide sequence ID" value="NZ_JACIGI010000003.1"/>
</dbReference>
<feature type="domain" description="Ancillary SecYEG translocon subunit/Cell division coordinator CpoB TPR" evidence="3">
    <location>
        <begin position="43"/>
        <end position="209"/>
    </location>
</feature>
<proteinExistence type="predicted"/>
<organism evidence="4 5">
    <name type="scientific">Roseospira goensis</name>
    <dbReference type="NCBI Taxonomy" id="391922"/>
    <lineage>
        <taxon>Bacteria</taxon>
        <taxon>Pseudomonadati</taxon>
        <taxon>Pseudomonadota</taxon>
        <taxon>Alphaproteobacteria</taxon>
        <taxon>Rhodospirillales</taxon>
        <taxon>Rhodospirillaceae</taxon>
        <taxon>Roseospira</taxon>
    </lineage>
</organism>
<accession>A0A7W6WJP1</accession>
<dbReference type="AlphaFoldDB" id="A0A7W6WJP1"/>
<feature type="region of interest" description="Disordered" evidence="1">
    <location>
        <begin position="1"/>
        <end position="22"/>
    </location>
</feature>
<evidence type="ECO:0000259" key="3">
    <source>
        <dbReference type="Pfam" id="PF09976"/>
    </source>
</evidence>
<name>A0A7W6WJP1_9PROT</name>
<keyword evidence="5" id="KW-1185">Reference proteome</keyword>
<reference evidence="4 5" key="1">
    <citation type="submission" date="2020-08" db="EMBL/GenBank/DDBJ databases">
        <title>Genome sequencing of Purple Non-Sulfur Bacteria from various extreme environments.</title>
        <authorList>
            <person name="Mayer M."/>
        </authorList>
    </citation>
    <scope>NUCLEOTIDE SEQUENCE [LARGE SCALE GENOMIC DNA]</scope>
    <source>
        <strain evidence="4 5">JA135</strain>
    </source>
</reference>
<feature type="region of interest" description="Disordered" evidence="1">
    <location>
        <begin position="229"/>
        <end position="248"/>
    </location>
</feature>
<evidence type="ECO:0000313" key="5">
    <source>
        <dbReference type="Proteomes" id="UP000555728"/>
    </source>
</evidence>
<dbReference type="EMBL" id="JACIGI010000003">
    <property type="protein sequence ID" value="MBB4284702.1"/>
    <property type="molecule type" value="Genomic_DNA"/>
</dbReference>